<proteinExistence type="predicted"/>
<gene>
    <name evidence="3" type="ORF">A8U91_03955</name>
</gene>
<protein>
    <submittedName>
        <fullName evidence="3">Uncharacterized protein</fullName>
    </submittedName>
</protein>
<dbReference type="Proteomes" id="UP000092504">
    <property type="component" value="Unassembled WGS sequence"/>
</dbReference>
<feature type="region of interest" description="Disordered" evidence="1">
    <location>
        <begin position="136"/>
        <end position="178"/>
    </location>
</feature>
<dbReference type="Gene3D" id="1.20.1270.70">
    <property type="entry name" value="Designed single chain three-helix bundle"/>
    <property type="match status" value="1"/>
</dbReference>
<sequence length="178" mass="18967">MPSIRRALTLTLAMTVLPFQVAAAQSVQLDPADDSASDEAPSLQATENRILHLEQQVEALDAMDPQIESLEQDVQSLTPAEQPHAADIKALNQRLSALEASAQAFIANTETRIEVMAERFGITATPLDQTAIEAAEQVAASAQQDEDATSAGTSDTEVTQAQHEGAETTEPSENQEDA</sequence>
<organism evidence="3 4">
    <name type="scientific">Halomonas elongata</name>
    <dbReference type="NCBI Taxonomy" id="2746"/>
    <lineage>
        <taxon>Bacteria</taxon>
        <taxon>Pseudomonadati</taxon>
        <taxon>Pseudomonadota</taxon>
        <taxon>Gammaproteobacteria</taxon>
        <taxon>Oceanospirillales</taxon>
        <taxon>Halomonadaceae</taxon>
        <taxon>Halomonas</taxon>
    </lineage>
</organism>
<accession>A0A1B8NY20</accession>
<keyword evidence="2" id="KW-0732">Signal</keyword>
<name>A0A1B8NY20_HALEL</name>
<reference evidence="3 4" key="1">
    <citation type="submission" date="2016-06" db="EMBL/GenBank/DDBJ databases">
        <title>Genome sequence of halotolerant plant growth promoting strain of Halomonas elongata HEK1 isolated from salterns of Rann of Kutch, Gujarat, India.</title>
        <authorList>
            <person name="Gaba S."/>
            <person name="Singh R.N."/>
            <person name="Abrol S."/>
            <person name="Kaushik R."/>
            <person name="Saxena A.K."/>
        </authorList>
    </citation>
    <scope>NUCLEOTIDE SEQUENCE [LARGE SCALE GENOMIC DNA]</scope>
    <source>
        <strain evidence="3 4">HEK1</strain>
    </source>
</reference>
<evidence type="ECO:0000256" key="2">
    <source>
        <dbReference type="SAM" id="SignalP"/>
    </source>
</evidence>
<dbReference type="AlphaFoldDB" id="A0A1B8NY20"/>
<feature type="signal peptide" evidence="2">
    <location>
        <begin position="1"/>
        <end position="23"/>
    </location>
</feature>
<dbReference type="PATRIC" id="fig|2746.7.peg.4068"/>
<comment type="caution">
    <text evidence="3">The sequence shown here is derived from an EMBL/GenBank/DDBJ whole genome shotgun (WGS) entry which is preliminary data.</text>
</comment>
<feature type="chain" id="PRO_5008611196" evidence="2">
    <location>
        <begin position="24"/>
        <end position="178"/>
    </location>
</feature>
<evidence type="ECO:0000256" key="1">
    <source>
        <dbReference type="SAM" id="MobiDB-lite"/>
    </source>
</evidence>
<evidence type="ECO:0000313" key="3">
    <source>
        <dbReference type="EMBL" id="OBX34892.1"/>
    </source>
</evidence>
<evidence type="ECO:0000313" key="4">
    <source>
        <dbReference type="Proteomes" id="UP000092504"/>
    </source>
</evidence>
<dbReference type="EMBL" id="MAJD01000002">
    <property type="protein sequence ID" value="OBX34892.1"/>
    <property type="molecule type" value="Genomic_DNA"/>
</dbReference>
<feature type="compositionally biased region" description="Polar residues" evidence="1">
    <location>
        <begin position="150"/>
        <end position="162"/>
    </location>
</feature>